<comment type="caution">
    <text evidence="2">The sequence shown here is derived from an EMBL/GenBank/DDBJ whole genome shotgun (WGS) entry which is preliminary data.</text>
</comment>
<evidence type="ECO:0008006" key="4">
    <source>
        <dbReference type="Google" id="ProtNLM"/>
    </source>
</evidence>
<keyword evidence="1" id="KW-0472">Membrane</keyword>
<feature type="transmembrane region" description="Helical" evidence="1">
    <location>
        <begin position="94"/>
        <end position="118"/>
    </location>
</feature>
<organism evidence="2 3">
    <name type="scientific">Mycolicibacterium conceptionense</name>
    <dbReference type="NCBI Taxonomy" id="451644"/>
    <lineage>
        <taxon>Bacteria</taxon>
        <taxon>Bacillati</taxon>
        <taxon>Actinomycetota</taxon>
        <taxon>Actinomycetes</taxon>
        <taxon>Mycobacteriales</taxon>
        <taxon>Mycobacteriaceae</taxon>
        <taxon>Mycolicibacterium</taxon>
    </lineage>
</organism>
<feature type="transmembrane region" description="Helical" evidence="1">
    <location>
        <begin position="12"/>
        <end position="33"/>
    </location>
</feature>
<proteinExistence type="predicted"/>
<evidence type="ECO:0000313" key="3">
    <source>
        <dbReference type="Proteomes" id="UP000037594"/>
    </source>
</evidence>
<evidence type="ECO:0000313" key="2">
    <source>
        <dbReference type="EMBL" id="KMV18479.1"/>
    </source>
</evidence>
<feature type="transmembrane region" description="Helical" evidence="1">
    <location>
        <begin position="69"/>
        <end position="88"/>
    </location>
</feature>
<dbReference type="Proteomes" id="UP000037594">
    <property type="component" value="Unassembled WGS sequence"/>
</dbReference>
<protein>
    <recommendedName>
        <fullName evidence="4">Fluoride ion transporter CrcB</fullName>
    </recommendedName>
</protein>
<sequence length="130" mass="13324">MVTSSSAGNWQLRWIIAGAIAGAVVRHLVIHIWDTPAHLLLLTLIVMTISGLAMGAVLTWPVHQQFRSLTCGAAGAAASLSGYSALAIDQPALSALTMLLLAPVCALAGLCGGAVLGLRVASERGEDTLP</sequence>
<dbReference type="RefSeq" id="WP_019348720.1">
    <property type="nucleotide sequence ID" value="NZ_AGSZ01000797.1"/>
</dbReference>
<dbReference type="PATRIC" id="fig|451644.5.peg.2214"/>
<gene>
    <name evidence="2" type="ORF">ACT17_10775</name>
</gene>
<feature type="transmembrane region" description="Helical" evidence="1">
    <location>
        <begin position="39"/>
        <end position="62"/>
    </location>
</feature>
<keyword evidence="1" id="KW-1133">Transmembrane helix</keyword>
<accession>A0A0J8WZ62</accession>
<dbReference type="EMBL" id="LFOD01000007">
    <property type="protein sequence ID" value="KMV18479.1"/>
    <property type="molecule type" value="Genomic_DNA"/>
</dbReference>
<reference evidence="2 3" key="1">
    <citation type="submission" date="2015-06" db="EMBL/GenBank/DDBJ databases">
        <title>Genome sequence of Mycobacterium conceptionense strain MLE.</title>
        <authorList>
            <person name="Greninger A.L."/>
            <person name="Cunningham G."/>
            <person name="Chiu C.Y."/>
            <person name="Miller S."/>
        </authorList>
    </citation>
    <scope>NUCLEOTIDE SEQUENCE [LARGE SCALE GENOMIC DNA]</scope>
    <source>
        <strain evidence="2 3">MLE</strain>
    </source>
</reference>
<name>A0A0J8WZ62_9MYCO</name>
<dbReference type="OrthoDB" id="4641380at2"/>
<dbReference type="AlphaFoldDB" id="A0A0J8WZ62"/>
<evidence type="ECO:0000256" key="1">
    <source>
        <dbReference type="SAM" id="Phobius"/>
    </source>
</evidence>
<keyword evidence="1" id="KW-0812">Transmembrane</keyword>